<dbReference type="Proteomes" id="UP001156389">
    <property type="component" value="Unassembled WGS sequence"/>
</dbReference>
<dbReference type="InterPro" id="IPR011600">
    <property type="entry name" value="Pept_C14_caspase"/>
</dbReference>
<feature type="domain" description="Peptidase C14 caspase" evidence="1">
    <location>
        <begin position="10"/>
        <end position="212"/>
    </location>
</feature>
<organism evidence="3 4">
    <name type="scientific">Streptomyces gossypii</name>
    <dbReference type="NCBI Taxonomy" id="2883101"/>
    <lineage>
        <taxon>Bacteria</taxon>
        <taxon>Bacillati</taxon>
        <taxon>Actinomycetota</taxon>
        <taxon>Actinomycetes</taxon>
        <taxon>Kitasatosporales</taxon>
        <taxon>Streptomycetaceae</taxon>
        <taxon>Streptomyces</taxon>
    </lineage>
</organism>
<dbReference type="InterPro" id="IPR029030">
    <property type="entry name" value="Caspase-like_dom_sf"/>
</dbReference>
<dbReference type="PANTHER" id="PTHR47691">
    <property type="entry name" value="REGULATOR-RELATED"/>
    <property type="match status" value="1"/>
</dbReference>
<dbReference type="Pfam" id="PF13424">
    <property type="entry name" value="TPR_12"/>
    <property type="match status" value="1"/>
</dbReference>
<accession>A0ABT2K2Q4</accession>
<dbReference type="InterPro" id="IPR011990">
    <property type="entry name" value="TPR-like_helical_dom_sf"/>
</dbReference>
<dbReference type="EMBL" id="JAJAGO010000021">
    <property type="protein sequence ID" value="MCT2594450.1"/>
    <property type="molecule type" value="Genomic_DNA"/>
</dbReference>
<name>A0ABT2K2Q4_9ACTN</name>
<dbReference type="PRINTS" id="PR00364">
    <property type="entry name" value="DISEASERSIST"/>
</dbReference>
<keyword evidence="4" id="KW-1185">Reference proteome</keyword>
<dbReference type="Gene3D" id="3.40.50.300">
    <property type="entry name" value="P-loop containing nucleotide triphosphate hydrolases"/>
    <property type="match status" value="1"/>
</dbReference>
<gene>
    <name evidence="3" type="ORF">LHJ74_31855</name>
</gene>
<dbReference type="SMART" id="SM00028">
    <property type="entry name" value="TPR"/>
    <property type="match status" value="3"/>
</dbReference>
<dbReference type="SUPFAM" id="SSF52129">
    <property type="entry name" value="Caspase-like"/>
    <property type="match status" value="1"/>
</dbReference>
<protein>
    <submittedName>
        <fullName evidence="3">Tetratricopeptide repeat protein</fullName>
    </submittedName>
</protein>
<dbReference type="Gene3D" id="1.25.40.10">
    <property type="entry name" value="Tetratricopeptide repeat domain"/>
    <property type="match status" value="2"/>
</dbReference>
<dbReference type="InterPro" id="IPR027417">
    <property type="entry name" value="P-loop_NTPase"/>
</dbReference>
<dbReference type="InterPro" id="IPR041664">
    <property type="entry name" value="AAA_16"/>
</dbReference>
<dbReference type="PANTHER" id="PTHR47691:SF3">
    <property type="entry name" value="HTH-TYPE TRANSCRIPTIONAL REGULATOR RV0890C-RELATED"/>
    <property type="match status" value="1"/>
</dbReference>
<proteinExistence type="predicted"/>
<comment type="caution">
    <text evidence="3">The sequence shown here is derived from an EMBL/GenBank/DDBJ whole genome shotgun (WGS) entry which is preliminary data.</text>
</comment>
<dbReference type="InterPro" id="IPR019734">
    <property type="entry name" value="TPR_rpt"/>
</dbReference>
<sequence length="904" mass="97008">MTLPDPAASRALLIGVHEFARLGDLPAVRNNAPALERLLTTPAVSGLPPGHCHVVQQPTDPGALGDNLYEVAEAATDTLIVYYSGHGLVGDDGTLHLALPDSWPGGRWHRSLRYDVVRDAVVTSPARRKVVIIDCCYSGRALNAWMSEGTTAARVDIDSTFVLTATAEDVQALCPADEEYSALTGELIRVLEGGIPGGPAELTMEAVHDQLYTALRDKGRPLPQHGPRNRGAKIVLAANPAHRGPPPPAPPARRDTLIAVPDELVGREAEIDALTRQTTGEPTGAGDVPARICLVHGMGGVGKTALLRETASRLAERYPDARFEVDLQGWTPGSTPRDPHQVLGELLQQCGYEQLPAEPAARAEEWRGWLSGRSVLLILDNARDAAQVRPLLPGARAHCLTLIASRDRLTGLTRHATHLRELSEEAAVQLLWEAGDRGHDPATLRRIARLCGCLPLALRPVGALLRDTPAEVLLSAMSSPDPLRHIPDVGESVRLAFATSYEQLPEDLRSLLRHCAWHPGPDFGRGSLEAMTGLPEGVAGIGLGQLVRRSMLLAEDDRLAFHDLFLEQALTAAAGQQAQLRTAARYRLYEHLLTRLDSALDLLSGGGTAARARPGEARFATTEEAIRWLRPHTAELEAAAKAAGAERWGRAAQFAGQVNWWLLYEGQTSRAESVSEAARLSAVAQGSLRGEARALRSLGEVARRQSDTDLAQHRYAASLDLFRQLADPVGQGGCLWALSQVASVQGWYEEASEQLVEALALYRDIGDRTGQADSLRALGGLALADGALVQAACQLDEALDLYGRIGNSSGQADCLLLLGHLASAQEDVDAALRHGQKSLALYRQLANRLGQATALTGLGRLAQEAGDPDRARAFLTEAHTLAKDFFPPAHPTLTDLQTQLAALP</sequence>
<feature type="domain" description="Orc1-like AAA ATPase" evidence="2">
    <location>
        <begin position="263"/>
        <end position="373"/>
    </location>
</feature>
<evidence type="ECO:0000259" key="1">
    <source>
        <dbReference type="Pfam" id="PF00656"/>
    </source>
</evidence>
<dbReference type="RefSeq" id="WP_260221788.1">
    <property type="nucleotide sequence ID" value="NZ_JAJAGO010000021.1"/>
</dbReference>
<reference evidence="3 4" key="1">
    <citation type="submission" date="2021-10" db="EMBL/GenBank/DDBJ databases">
        <title>Streptomyces gossypii sp. nov., isolated from soil collected from cotton field.</title>
        <authorList>
            <person name="Ge X."/>
            <person name="Chen X."/>
            <person name="Liu W."/>
        </authorList>
    </citation>
    <scope>NUCLEOTIDE SEQUENCE [LARGE SCALE GENOMIC DNA]</scope>
    <source>
        <strain evidence="3 4">N2-109</strain>
    </source>
</reference>
<dbReference type="Pfam" id="PF13191">
    <property type="entry name" value="AAA_16"/>
    <property type="match status" value="1"/>
</dbReference>
<dbReference type="Gene3D" id="3.40.50.1460">
    <property type="match status" value="1"/>
</dbReference>
<evidence type="ECO:0000313" key="3">
    <source>
        <dbReference type="EMBL" id="MCT2594450.1"/>
    </source>
</evidence>
<evidence type="ECO:0000259" key="2">
    <source>
        <dbReference type="Pfam" id="PF13191"/>
    </source>
</evidence>
<dbReference type="SUPFAM" id="SSF48452">
    <property type="entry name" value="TPR-like"/>
    <property type="match status" value="2"/>
</dbReference>
<dbReference type="SUPFAM" id="SSF52540">
    <property type="entry name" value="P-loop containing nucleoside triphosphate hydrolases"/>
    <property type="match status" value="1"/>
</dbReference>
<evidence type="ECO:0000313" key="4">
    <source>
        <dbReference type="Proteomes" id="UP001156389"/>
    </source>
</evidence>
<dbReference type="NCBIfam" id="NF047832">
    <property type="entry name" value="caspase_w_EACC1"/>
    <property type="match status" value="1"/>
</dbReference>
<dbReference type="Pfam" id="PF00656">
    <property type="entry name" value="Peptidase_C14"/>
    <property type="match status" value="1"/>
</dbReference>